<accession>A0A3N4JNA5</accession>
<reference evidence="2 3" key="1">
    <citation type="journal article" date="2018" name="Nat. Ecol. Evol.">
        <title>Pezizomycetes genomes reveal the molecular basis of ectomycorrhizal truffle lifestyle.</title>
        <authorList>
            <person name="Murat C."/>
            <person name="Payen T."/>
            <person name="Noel B."/>
            <person name="Kuo A."/>
            <person name="Morin E."/>
            <person name="Chen J."/>
            <person name="Kohler A."/>
            <person name="Krizsan K."/>
            <person name="Balestrini R."/>
            <person name="Da Silva C."/>
            <person name="Montanini B."/>
            <person name="Hainaut M."/>
            <person name="Levati E."/>
            <person name="Barry K.W."/>
            <person name="Belfiori B."/>
            <person name="Cichocki N."/>
            <person name="Clum A."/>
            <person name="Dockter R.B."/>
            <person name="Fauchery L."/>
            <person name="Guy J."/>
            <person name="Iotti M."/>
            <person name="Le Tacon F."/>
            <person name="Lindquist E.A."/>
            <person name="Lipzen A."/>
            <person name="Malagnac F."/>
            <person name="Mello A."/>
            <person name="Molinier V."/>
            <person name="Miyauchi S."/>
            <person name="Poulain J."/>
            <person name="Riccioni C."/>
            <person name="Rubini A."/>
            <person name="Sitrit Y."/>
            <person name="Splivallo R."/>
            <person name="Traeger S."/>
            <person name="Wang M."/>
            <person name="Zifcakova L."/>
            <person name="Wipf D."/>
            <person name="Zambonelli A."/>
            <person name="Paolocci F."/>
            <person name="Nowrousian M."/>
            <person name="Ottonello S."/>
            <person name="Baldrian P."/>
            <person name="Spatafora J.W."/>
            <person name="Henrissat B."/>
            <person name="Nagy L.G."/>
            <person name="Aury J.M."/>
            <person name="Wincker P."/>
            <person name="Grigoriev I.V."/>
            <person name="Bonfante P."/>
            <person name="Martin F.M."/>
        </authorList>
    </citation>
    <scope>NUCLEOTIDE SEQUENCE [LARGE SCALE GENOMIC DNA]</scope>
    <source>
        <strain evidence="2 3">120613-1</strain>
    </source>
</reference>
<dbReference type="Proteomes" id="UP000276215">
    <property type="component" value="Unassembled WGS sequence"/>
</dbReference>
<feature type="domain" description="DDE-1" evidence="1">
    <location>
        <begin position="7"/>
        <end position="96"/>
    </location>
</feature>
<evidence type="ECO:0000313" key="2">
    <source>
        <dbReference type="EMBL" id="RPA99656.1"/>
    </source>
</evidence>
<dbReference type="OrthoDB" id="5427804at2759"/>
<dbReference type="GO" id="GO:0003676">
    <property type="term" value="F:nucleic acid binding"/>
    <property type="evidence" value="ECO:0007669"/>
    <property type="project" value="InterPro"/>
</dbReference>
<sequence length="107" mass="12300">MDPQDLRERSLLVMDVASFHKTPAVLSQLEEHGVTTSLIPRGCTGLLQPLDTAVNKPFKQYLQDFTEQYMDERVDIETWSVSDKRVMVTHAVAQAWHVFCLEKRLLV</sequence>
<evidence type="ECO:0000259" key="1">
    <source>
        <dbReference type="Pfam" id="PF03184"/>
    </source>
</evidence>
<proteinExistence type="predicted"/>
<dbReference type="Pfam" id="PF03184">
    <property type="entry name" value="DDE_1"/>
    <property type="match status" value="1"/>
</dbReference>
<keyword evidence="3" id="KW-1185">Reference proteome</keyword>
<evidence type="ECO:0000313" key="3">
    <source>
        <dbReference type="Proteomes" id="UP000276215"/>
    </source>
</evidence>
<dbReference type="AlphaFoldDB" id="A0A3N4JNA5"/>
<dbReference type="EMBL" id="ML120385">
    <property type="protein sequence ID" value="RPA99656.1"/>
    <property type="molecule type" value="Genomic_DNA"/>
</dbReference>
<organism evidence="2 3">
    <name type="scientific">Choiromyces venosus 120613-1</name>
    <dbReference type="NCBI Taxonomy" id="1336337"/>
    <lineage>
        <taxon>Eukaryota</taxon>
        <taxon>Fungi</taxon>
        <taxon>Dikarya</taxon>
        <taxon>Ascomycota</taxon>
        <taxon>Pezizomycotina</taxon>
        <taxon>Pezizomycetes</taxon>
        <taxon>Pezizales</taxon>
        <taxon>Tuberaceae</taxon>
        <taxon>Choiromyces</taxon>
    </lineage>
</organism>
<name>A0A3N4JNA5_9PEZI</name>
<dbReference type="STRING" id="1336337.A0A3N4JNA5"/>
<gene>
    <name evidence="2" type="ORF">L873DRAFT_871081</name>
</gene>
<protein>
    <recommendedName>
        <fullName evidence="1">DDE-1 domain-containing protein</fullName>
    </recommendedName>
</protein>
<dbReference type="InterPro" id="IPR004875">
    <property type="entry name" value="DDE_SF_endonuclease_dom"/>
</dbReference>